<dbReference type="GO" id="GO:0008654">
    <property type="term" value="P:phospholipid biosynthetic process"/>
    <property type="evidence" value="ECO:0007669"/>
    <property type="project" value="TreeGrafter"/>
</dbReference>
<keyword evidence="10" id="KW-1185">Reference proteome</keyword>
<dbReference type="AlphaFoldDB" id="A0A4Q0A159"/>
<comment type="subcellular location">
    <subcellularLocation>
        <location evidence="1">Endoplasmic reticulum membrane</location>
        <topology evidence="1">Multi-pass membrane protein</topology>
    </subcellularLocation>
</comment>
<feature type="transmembrane region" description="Helical" evidence="8">
    <location>
        <begin position="196"/>
        <end position="214"/>
    </location>
</feature>
<dbReference type="GO" id="GO:0034389">
    <property type="term" value="P:lipid droplet organization"/>
    <property type="evidence" value="ECO:0007669"/>
    <property type="project" value="TreeGrafter"/>
</dbReference>
<name>A0A4Q0A159_9FUNG</name>
<feature type="transmembrane region" description="Helical" evidence="8">
    <location>
        <begin position="45"/>
        <end position="63"/>
    </location>
</feature>
<dbReference type="EMBL" id="ML002243">
    <property type="protein sequence ID" value="RKP39795.1"/>
    <property type="molecule type" value="Genomic_DNA"/>
</dbReference>
<dbReference type="PANTHER" id="PTHR23129:SF0">
    <property type="entry name" value="ACYL-COENZYME A DIPHOSPHATASE FITM2"/>
    <property type="match status" value="1"/>
</dbReference>
<evidence type="ECO:0000256" key="4">
    <source>
        <dbReference type="ARBA" id="ARBA00022824"/>
    </source>
</evidence>
<evidence type="ECO:0000256" key="8">
    <source>
        <dbReference type="SAM" id="Phobius"/>
    </source>
</evidence>
<evidence type="ECO:0000256" key="5">
    <source>
        <dbReference type="ARBA" id="ARBA00022989"/>
    </source>
</evidence>
<keyword evidence="4" id="KW-0256">Endoplasmic reticulum</keyword>
<keyword evidence="6" id="KW-0443">Lipid metabolism</keyword>
<evidence type="ECO:0000256" key="6">
    <source>
        <dbReference type="ARBA" id="ARBA00023098"/>
    </source>
</evidence>
<accession>A0A4Q0A159</accession>
<evidence type="ECO:0000313" key="9">
    <source>
        <dbReference type="EMBL" id="RKP39795.1"/>
    </source>
</evidence>
<organism evidence="9 10">
    <name type="scientific">Dimargaris cristalligena</name>
    <dbReference type="NCBI Taxonomy" id="215637"/>
    <lineage>
        <taxon>Eukaryota</taxon>
        <taxon>Fungi</taxon>
        <taxon>Fungi incertae sedis</taxon>
        <taxon>Zoopagomycota</taxon>
        <taxon>Kickxellomycotina</taxon>
        <taxon>Dimargaritomycetes</taxon>
        <taxon>Dimargaritales</taxon>
        <taxon>Dimargaritaceae</taxon>
        <taxon>Dimargaris</taxon>
    </lineage>
</organism>
<dbReference type="GO" id="GO:0005789">
    <property type="term" value="C:endoplasmic reticulum membrane"/>
    <property type="evidence" value="ECO:0007669"/>
    <property type="project" value="UniProtKB-SubCell"/>
</dbReference>
<keyword evidence="2 8" id="KW-0812">Transmembrane</keyword>
<keyword evidence="3" id="KW-0378">Hydrolase</keyword>
<evidence type="ECO:0000256" key="1">
    <source>
        <dbReference type="ARBA" id="ARBA00004477"/>
    </source>
</evidence>
<dbReference type="Proteomes" id="UP000268162">
    <property type="component" value="Unassembled WGS sequence"/>
</dbReference>
<dbReference type="PANTHER" id="PTHR23129">
    <property type="entry name" value="ACYL-COENZYME A DIPHOSPHATASE FITM2"/>
    <property type="match status" value="1"/>
</dbReference>
<sequence>FFADKRNPLNRIFAKWGWAWTTAVFFTYVLVVINRRLPGTWPRFALRWGMATLYWYLLTQWAFGPSFFDRVFVGSGGRCAATANSNNDLDGFGAGESTTQWNADAIFSYAQCRRARGTWTGGHDISGHCMLLVHASLFLWEELSPYLFTITLPSFASFHPDWTRRLTAALVVTFIVLWYTMLVVTATFYHSIREKFTGLIFGFLYWFVAYLYLFPSTTYPGMPVDSILDDPASEETDKRK</sequence>
<dbReference type="InterPro" id="IPR019388">
    <property type="entry name" value="FIT"/>
</dbReference>
<dbReference type="GO" id="GO:0019915">
    <property type="term" value="P:lipid storage"/>
    <property type="evidence" value="ECO:0007669"/>
    <property type="project" value="InterPro"/>
</dbReference>
<keyword evidence="7 8" id="KW-0472">Membrane</keyword>
<protein>
    <submittedName>
        <fullName evidence="9">Fat storage-inducing transmembrane protein</fullName>
    </submittedName>
</protein>
<evidence type="ECO:0000256" key="7">
    <source>
        <dbReference type="ARBA" id="ARBA00023136"/>
    </source>
</evidence>
<evidence type="ECO:0000313" key="10">
    <source>
        <dbReference type="Proteomes" id="UP000268162"/>
    </source>
</evidence>
<dbReference type="GO" id="GO:0010945">
    <property type="term" value="F:coenzyme A diphosphatase activity"/>
    <property type="evidence" value="ECO:0007669"/>
    <property type="project" value="InterPro"/>
</dbReference>
<gene>
    <name evidence="9" type="ORF">BJ085DRAFT_17444</name>
</gene>
<feature type="transmembrane region" description="Helical" evidence="8">
    <location>
        <begin position="166"/>
        <end position="189"/>
    </location>
</feature>
<feature type="transmembrane region" description="Helical" evidence="8">
    <location>
        <begin position="12"/>
        <end position="33"/>
    </location>
</feature>
<dbReference type="STRING" id="215637.A0A4Q0A159"/>
<dbReference type="Pfam" id="PF10261">
    <property type="entry name" value="FIT"/>
    <property type="match status" value="1"/>
</dbReference>
<keyword evidence="5 8" id="KW-1133">Transmembrane helix</keyword>
<reference evidence="10" key="1">
    <citation type="journal article" date="2018" name="Nat. Microbiol.">
        <title>Leveraging single-cell genomics to expand the fungal tree of life.</title>
        <authorList>
            <person name="Ahrendt S.R."/>
            <person name="Quandt C.A."/>
            <person name="Ciobanu D."/>
            <person name="Clum A."/>
            <person name="Salamov A."/>
            <person name="Andreopoulos B."/>
            <person name="Cheng J.F."/>
            <person name="Woyke T."/>
            <person name="Pelin A."/>
            <person name="Henrissat B."/>
            <person name="Reynolds N.K."/>
            <person name="Benny G.L."/>
            <person name="Smith M.E."/>
            <person name="James T.Y."/>
            <person name="Grigoriev I.V."/>
        </authorList>
    </citation>
    <scope>NUCLEOTIDE SEQUENCE [LARGE SCALE GENOMIC DNA]</scope>
    <source>
        <strain evidence="10">RSA 468</strain>
    </source>
</reference>
<evidence type="ECO:0000256" key="2">
    <source>
        <dbReference type="ARBA" id="ARBA00022692"/>
    </source>
</evidence>
<feature type="non-terminal residue" evidence="9">
    <location>
        <position position="1"/>
    </location>
</feature>
<evidence type="ECO:0000256" key="3">
    <source>
        <dbReference type="ARBA" id="ARBA00022801"/>
    </source>
</evidence>
<proteinExistence type="predicted"/>